<keyword evidence="4" id="KW-1185">Reference proteome</keyword>
<comment type="caution">
    <text evidence="3">The sequence shown here is derived from an EMBL/GenBank/DDBJ whole genome shotgun (WGS) entry which is preliminary data.</text>
</comment>
<feature type="region of interest" description="Disordered" evidence="1">
    <location>
        <begin position="100"/>
        <end position="129"/>
    </location>
</feature>
<feature type="compositionally biased region" description="Polar residues" evidence="1">
    <location>
        <begin position="107"/>
        <end position="117"/>
    </location>
</feature>
<dbReference type="AlphaFoldDB" id="A0A1V6R7R7"/>
<dbReference type="InterPro" id="IPR047092">
    <property type="entry name" value="AFUB_07903/YDR124W-like_hel"/>
</dbReference>
<feature type="region of interest" description="Disordered" evidence="1">
    <location>
        <begin position="235"/>
        <end position="265"/>
    </location>
</feature>
<dbReference type="Pfam" id="PF11001">
    <property type="entry name" value="AFUB_07903_YDR124W_hel"/>
    <property type="match status" value="1"/>
</dbReference>
<feature type="region of interest" description="Disordered" evidence="1">
    <location>
        <begin position="1"/>
        <end position="46"/>
    </location>
</feature>
<reference evidence="4" key="1">
    <citation type="journal article" date="2017" name="Nat. Microbiol.">
        <title>Global analysis of biosynthetic gene clusters reveals vast potential of secondary metabolite production in Penicillium species.</title>
        <authorList>
            <person name="Nielsen J.C."/>
            <person name="Grijseels S."/>
            <person name="Prigent S."/>
            <person name="Ji B."/>
            <person name="Dainat J."/>
            <person name="Nielsen K.F."/>
            <person name="Frisvad J.C."/>
            <person name="Workman M."/>
            <person name="Nielsen J."/>
        </authorList>
    </citation>
    <scope>NUCLEOTIDE SEQUENCE [LARGE SCALE GENOMIC DNA]</scope>
    <source>
        <strain evidence="4">IBT 29486</strain>
    </source>
</reference>
<organism evidence="3 4">
    <name type="scientific">Penicillium vulpinum</name>
    <dbReference type="NCBI Taxonomy" id="29845"/>
    <lineage>
        <taxon>Eukaryota</taxon>
        <taxon>Fungi</taxon>
        <taxon>Dikarya</taxon>
        <taxon>Ascomycota</taxon>
        <taxon>Pezizomycotina</taxon>
        <taxon>Eurotiomycetes</taxon>
        <taxon>Eurotiomycetidae</taxon>
        <taxon>Eurotiales</taxon>
        <taxon>Aspergillaceae</taxon>
        <taxon>Penicillium</taxon>
    </lineage>
</organism>
<protein>
    <recommendedName>
        <fullName evidence="2">Subtelomeric hrmA-associated cluster protein AFUB-079030/YDR124W-like helical bundle domain-containing protein</fullName>
    </recommendedName>
</protein>
<evidence type="ECO:0000313" key="4">
    <source>
        <dbReference type="Proteomes" id="UP000191518"/>
    </source>
</evidence>
<sequence>MAPVQSSPRLLSEHMASKKTSSPCHQGMTPPDSPTKESTTPRDTVEDLKHLFESVLLSLTNREPPNTPVFQDHSQSGPDMVQLKQLLVKVIRKGYSSAELPVANEPSEPSQPCFSSDEQAENAQAARKDPNCFHVTSDDFKSFKKLASASQFKTVAETWDKLAEPTDTSIGLDDYAEYAFIARERVDRTSSSIQTRNSTVFTSEVLQRFLEIMGKNIGYHTPVHQTMDTTTSRVKRRKGNAPALSVPDGCLIEQNTDNTSGSTEMVPLRIGDAQNIMSYYEGALKHFQQRNCSTVAKAFVKFIEPRKRILHPYNGRGSPRGSAPRTTGDPEMTKPEWWPEDIIHKEPDHLRIKNCIKLLLHIICKLGYRGITADKLKDVASETQRSLKDASDVEIMYEILRVRKMEESFERGEVDANMVVYTMRRGPSLKADEEDEPAISVTTEKSEHLYQGLMNPNSSFGQPSTSLTTHIDNIPSTRSLPDSFSMVEPLNLEIPIGQDCPYYTVPQYSGLLSQPMLSTPVTAEMISPHNVPVSASDYSAYNTYPNSTPGVSGHCDTWTPSFHDNIQCMPQPLMKYQIPTVSHVQYIACLHPPELPLCPYGIAGPPAF</sequence>
<evidence type="ECO:0000313" key="3">
    <source>
        <dbReference type="EMBL" id="OQD97555.1"/>
    </source>
</evidence>
<evidence type="ECO:0000256" key="1">
    <source>
        <dbReference type="SAM" id="MobiDB-lite"/>
    </source>
</evidence>
<feature type="compositionally biased region" description="Polar residues" evidence="1">
    <location>
        <begin position="253"/>
        <end position="263"/>
    </location>
</feature>
<feature type="region of interest" description="Disordered" evidence="1">
    <location>
        <begin position="311"/>
        <end position="334"/>
    </location>
</feature>
<dbReference type="STRING" id="29845.A0A1V6R7R7"/>
<gene>
    <name evidence="3" type="ORF">PENVUL_c083G04485</name>
</gene>
<dbReference type="Proteomes" id="UP000191518">
    <property type="component" value="Unassembled WGS sequence"/>
</dbReference>
<feature type="domain" description="Subtelomeric hrmA-associated cluster protein AFUB-079030/YDR124W-like helical bundle" evidence="2">
    <location>
        <begin position="269"/>
        <end position="405"/>
    </location>
</feature>
<dbReference type="InterPro" id="IPR021264">
    <property type="entry name" value="AFUB_079030/YDR124W-like"/>
</dbReference>
<proteinExistence type="predicted"/>
<dbReference type="PANTHER" id="PTHR36102">
    <property type="entry name" value="CHROMOSOME 10, WHOLE GENOME SHOTGUN SEQUENCE"/>
    <property type="match status" value="1"/>
</dbReference>
<dbReference type="EMBL" id="MDYP01000083">
    <property type="protein sequence ID" value="OQD97555.1"/>
    <property type="molecule type" value="Genomic_DNA"/>
</dbReference>
<dbReference type="PANTHER" id="PTHR36102:SF5">
    <property type="entry name" value="YDR124W-LIKE HELICAL BUNDLE DOMAIN-CONTAINING PROTEIN"/>
    <property type="match status" value="1"/>
</dbReference>
<name>A0A1V6R7R7_9EURO</name>
<evidence type="ECO:0000259" key="2">
    <source>
        <dbReference type="Pfam" id="PF11001"/>
    </source>
</evidence>
<accession>A0A1V6R7R7</accession>